<evidence type="ECO:0000313" key="3">
    <source>
        <dbReference type="EMBL" id="PPK93749.1"/>
    </source>
</evidence>
<feature type="domain" description="Polymerase nucleotidyl transferase" evidence="2">
    <location>
        <begin position="101"/>
        <end position="134"/>
    </location>
</feature>
<organism evidence="3 4">
    <name type="scientific">Kineococcus xinjiangensis</name>
    <dbReference type="NCBI Taxonomy" id="512762"/>
    <lineage>
        <taxon>Bacteria</taxon>
        <taxon>Bacillati</taxon>
        <taxon>Actinomycetota</taxon>
        <taxon>Actinomycetes</taxon>
        <taxon>Kineosporiales</taxon>
        <taxon>Kineosporiaceae</taxon>
        <taxon>Kineococcus</taxon>
    </lineage>
</organism>
<dbReference type="CDD" id="cd05403">
    <property type="entry name" value="NT_KNTase_like"/>
    <property type="match status" value="1"/>
</dbReference>
<feature type="region of interest" description="Disordered" evidence="1">
    <location>
        <begin position="201"/>
        <end position="261"/>
    </location>
</feature>
<dbReference type="InterPro" id="IPR036390">
    <property type="entry name" value="WH_DNA-bd_sf"/>
</dbReference>
<evidence type="ECO:0000259" key="2">
    <source>
        <dbReference type="Pfam" id="PF01909"/>
    </source>
</evidence>
<dbReference type="SUPFAM" id="SSF81301">
    <property type="entry name" value="Nucleotidyltransferase"/>
    <property type="match status" value="1"/>
</dbReference>
<dbReference type="Gene3D" id="3.30.460.10">
    <property type="entry name" value="Beta Polymerase, domain 2"/>
    <property type="match status" value="1"/>
</dbReference>
<dbReference type="SUPFAM" id="SSF46785">
    <property type="entry name" value="Winged helix' DNA-binding domain"/>
    <property type="match status" value="1"/>
</dbReference>
<keyword evidence="4" id="KW-1185">Reference proteome</keyword>
<feature type="compositionally biased region" description="Basic residues" evidence="1">
    <location>
        <begin position="290"/>
        <end position="307"/>
    </location>
</feature>
<name>A0A2S6IHQ7_9ACTN</name>
<proteinExistence type="predicted"/>
<dbReference type="Proteomes" id="UP000239485">
    <property type="component" value="Unassembled WGS sequence"/>
</dbReference>
<accession>A0A2S6IHQ7</accession>
<dbReference type="InterPro" id="IPR043519">
    <property type="entry name" value="NT_sf"/>
</dbReference>
<evidence type="ECO:0000313" key="4">
    <source>
        <dbReference type="Proteomes" id="UP000239485"/>
    </source>
</evidence>
<dbReference type="GO" id="GO:0016779">
    <property type="term" value="F:nucleotidyltransferase activity"/>
    <property type="evidence" value="ECO:0007669"/>
    <property type="project" value="InterPro"/>
</dbReference>
<evidence type="ECO:0000256" key="1">
    <source>
        <dbReference type="SAM" id="MobiDB-lite"/>
    </source>
</evidence>
<gene>
    <name evidence="3" type="ORF">CLV92_10925</name>
</gene>
<sequence>MHLSNPLRSVTPTVDADVLLVLVQSYAPLTGAGVHRLAGRSYAQVRACLHRLVAEGLVTAAPVGSAVTYRLNRQHVLARPLLDIAEAARSVEQRLRARIEEWTPAPELVAVFGSWARGEADAGSGIDLLVLRSATLADDEHWSTQVDLTVRGLEELTGNDVQVVALTRQQFEEAVRRGEPLIANLRADARVLSGPELYRLPGRGVRPRSVPAPGGALHPRPPLPVAEGRSSAAGGVRPGDGTADPAGAQGVAGDPSAGSGRTARLLRPCHARAVAARCGGPRAVPCRLHRRARGDRGGARLRPRAPRGGRPQVAEQRCHPPTSCTSHGCR</sequence>
<dbReference type="OrthoDB" id="3826063at2"/>
<keyword evidence="3" id="KW-0808">Transferase</keyword>
<dbReference type="InterPro" id="IPR002934">
    <property type="entry name" value="Polymerase_NTP_transf_dom"/>
</dbReference>
<reference evidence="3 4" key="1">
    <citation type="submission" date="2018-02" db="EMBL/GenBank/DDBJ databases">
        <title>Genomic Encyclopedia of Archaeal and Bacterial Type Strains, Phase II (KMG-II): from individual species to whole genera.</title>
        <authorList>
            <person name="Goeker M."/>
        </authorList>
    </citation>
    <scope>NUCLEOTIDE SEQUENCE [LARGE SCALE GENOMIC DNA]</scope>
    <source>
        <strain evidence="3 4">DSM 22857</strain>
    </source>
</reference>
<dbReference type="Pfam" id="PF01909">
    <property type="entry name" value="NTP_transf_2"/>
    <property type="match status" value="1"/>
</dbReference>
<protein>
    <submittedName>
        <fullName evidence="3">Nucleotidyltransferase-like protein</fullName>
    </submittedName>
</protein>
<feature type="region of interest" description="Disordered" evidence="1">
    <location>
        <begin position="290"/>
        <end position="330"/>
    </location>
</feature>
<comment type="caution">
    <text evidence="3">The sequence shown here is derived from an EMBL/GenBank/DDBJ whole genome shotgun (WGS) entry which is preliminary data.</text>
</comment>
<dbReference type="EMBL" id="PTJD01000009">
    <property type="protein sequence ID" value="PPK93749.1"/>
    <property type="molecule type" value="Genomic_DNA"/>
</dbReference>
<dbReference type="AlphaFoldDB" id="A0A2S6IHQ7"/>